<feature type="domain" description="YlxR" evidence="1">
    <location>
        <begin position="10"/>
        <end position="71"/>
    </location>
</feature>
<accession>F5XR97</accession>
<sequence length="109" mass="11682">MTVGVRGPVRTCVGCRQQADKRNLLRIVWRPAGPIVDPAQVEPGRGAYLHRDERCLQLAIKRRAIGRALRLSPGQAVDPRAVTAAVLAALPAASVPVEQATSRNRGTLA</sequence>
<dbReference type="InterPro" id="IPR007393">
    <property type="entry name" value="YlxR_dom"/>
</dbReference>
<dbReference type="PANTHER" id="PTHR34215:SF1">
    <property type="entry name" value="YLXR DOMAIN-CONTAINING PROTEIN"/>
    <property type="match status" value="1"/>
</dbReference>
<dbReference type="InterPro" id="IPR037465">
    <property type="entry name" value="YlxR"/>
</dbReference>
<dbReference type="Pfam" id="PF04296">
    <property type="entry name" value="YlxR"/>
    <property type="match status" value="1"/>
</dbReference>
<dbReference type="SUPFAM" id="SSF64376">
    <property type="entry name" value="YlxR-like"/>
    <property type="match status" value="1"/>
</dbReference>
<gene>
    <name evidence="2" type="ordered locus">MLP_15730</name>
</gene>
<proteinExistence type="predicted"/>
<evidence type="ECO:0000313" key="3">
    <source>
        <dbReference type="Proteomes" id="UP000007947"/>
    </source>
</evidence>
<dbReference type="Gene3D" id="3.30.1230.10">
    <property type="entry name" value="YlxR-like"/>
    <property type="match status" value="1"/>
</dbReference>
<evidence type="ECO:0000313" key="2">
    <source>
        <dbReference type="EMBL" id="BAK34587.1"/>
    </source>
</evidence>
<reference evidence="2 3" key="1">
    <citation type="submission" date="2011-05" db="EMBL/GenBank/DDBJ databases">
        <title>Whole genome sequence of Microlunatus phosphovorus NM-1.</title>
        <authorList>
            <person name="Hosoyama A."/>
            <person name="Sasaki K."/>
            <person name="Harada T."/>
            <person name="Igarashi R."/>
            <person name="Kawakoshi A."/>
            <person name="Sasagawa M."/>
            <person name="Fukada J."/>
            <person name="Nakamura S."/>
            <person name="Katano Y."/>
            <person name="Hanada S."/>
            <person name="Kamagata Y."/>
            <person name="Nakamura N."/>
            <person name="Yamazaki S."/>
            <person name="Fujita N."/>
        </authorList>
    </citation>
    <scope>NUCLEOTIDE SEQUENCE [LARGE SCALE GENOMIC DNA]</scope>
    <source>
        <strain evidence="3">ATCC 700054 / DSM 10555 / JCM 9379 / NBRC 101784 / NCIMB 13414 / VKM Ac-1990 / NM-1</strain>
    </source>
</reference>
<dbReference type="PANTHER" id="PTHR34215">
    <property type="entry name" value="BLL0784 PROTEIN"/>
    <property type="match status" value="1"/>
</dbReference>
<dbReference type="eggNOG" id="COG2740">
    <property type="taxonomic scope" value="Bacteria"/>
</dbReference>
<protein>
    <recommendedName>
        <fullName evidence="1">YlxR domain-containing protein</fullName>
    </recommendedName>
</protein>
<name>F5XR97_MICPN</name>
<dbReference type="HOGENOM" id="CLU_147970_0_0_11"/>
<keyword evidence="3" id="KW-1185">Reference proteome</keyword>
<dbReference type="RefSeq" id="WP_013862470.1">
    <property type="nucleotide sequence ID" value="NC_015635.1"/>
</dbReference>
<dbReference type="STRING" id="1032480.MLP_15730"/>
<dbReference type="OrthoDB" id="5244965at2"/>
<evidence type="ECO:0000259" key="1">
    <source>
        <dbReference type="Pfam" id="PF04296"/>
    </source>
</evidence>
<dbReference type="KEGG" id="mph:MLP_15730"/>
<dbReference type="InterPro" id="IPR035931">
    <property type="entry name" value="YlxR-like_sf"/>
</dbReference>
<dbReference type="EMBL" id="AP012204">
    <property type="protein sequence ID" value="BAK34587.1"/>
    <property type="molecule type" value="Genomic_DNA"/>
</dbReference>
<organism evidence="2 3">
    <name type="scientific">Microlunatus phosphovorus (strain ATCC 700054 / DSM 10555 / JCM 9379 / NBRC 101784 / NCIMB 13414 / VKM Ac-1990 / NM-1)</name>
    <dbReference type="NCBI Taxonomy" id="1032480"/>
    <lineage>
        <taxon>Bacteria</taxon>
        <taxon>Bacillati</taxon>
        <taxon>Actinomycetota</taxon>
        <taxon>Actinomycetes</taxon>
        <taxon>Propionibacteriales</taxon>
        <taxon>Propionibacteriaceae</taxon>
        <taxon>Microlunatus</taxon>
    </lineage>
</organism>
<dbReference type="Proteomes" id="UP000007947">
    <property type="component" value="Chromosome"/>
</dbReference>
<dbReference type="AlphaFoldDB" id="F5XR97"/>